<dbReference type="EMBL" id="LK021340">
    <property type="protein sequence ID" value="CDQ46376.1"/>
    <property type="molecule type" value="Genomic_DNA"/>
</dbReference>
<accession>A0AAV2WPZ9</accession>
<reference evidence="2" key="2">
    <citation type="submission" date="2015-09" db="EMBL/GenBank/DDBJ databases">
        <title>Draft genome sequence of Mycobacterium neoaurum DSM 44074.</title>
        <authorList>
            <person name="Croce O."/>
            <person name="Robert C."/>
            <person name="Raoult D."/>
            <person name="Drancourt M."/>
        </authorList>
    </citation>
    <scope>NUCLEOTIDE SEQUENCE</scope>
    <source>
        <strain evidence="2">DSM 44074</strain>
    </source>
</reference>
<feature type="compositionally biased region" description="Basic and acidic residues" evidence="1">
    <location>
        <begin position="840"/>
        <end position="849"/>
    </location>
</feature>
<reference evidence="2" key="1">
    <citation type="submission" date="2014-05" db="EMBL/GenBank/DDBJ databases">
        <authorList>
            <person name="Urmite Genomes"/>
        </authorList>
    </citation>
    <scope>NUCLEOTIDE SEQUENCE</scope>
    <source>
        <strain evidence="2">DSM 44074</strain>
    </source>
</reference>
<evidence type="ECO:0000313" key="2">
    <source>
        <dbReference type="EMBL" id="CDQ46376.1"/>
    </source>
</evidence>
<protein>
    <recommendedName>
        <fullName evidence="4">Protein NO VEIN C-terminal domain-containing protein</fullName>
    </recommendedName>
</protein>
<evidence type="ECO:0000256" key="1">
    <source>
        <dbReference type="SAM" id="MobiDB-lite"/>
    </source>
</evidence>
<evidence type="ECO:0000313" key="3">
    <source>
        <dbReference type="Proteomes" id="UP000028864"/>
    </source>
</evidence>
<gene>
    <name evidence="2" type="ORF">BN1047_04283</name>
</gene>
<organism evidence="2 3">
    <name type="scientific">Mycolicibacterium neoaurum</name>
    <name type="common">Mycobacterium neoaurum</name>
    <dbReference type="NCBI Taxonomy" id="1795"/>
    <lineage>
        <taxon>Bacteria</taxon>
        <taxon>Bacillati</taxon>
        <taxon>Actinomycetota</taxon>
        <taxon>Actinomycetes</taxon>
        <taxon>Mycobacteriales</taxon>
        <taxon>Mycobacteriaceae</taxon>
        <taxon>Mycolicibacterium</taxon>
    </lineage>
</organism>
<dbReference type="Proteomes" id="UP000028864">
    <property type="component" value="Unassembled WGS sequence"/>
</dbReference>
<feature type="region of interest" description="Disordered" evidence="1">
    <location>
        <begin position="840"/>
        <end position="859"/>
    </location>
</feature>
<evidence type="ECO:0008006" key="4">
    <source>
        <dbReference type="Google" id="ProtNLM"/>
    </source>
</evidence>
<sequence>MFPGRTEGLAKVVAIQLVADNLHYLRVLNLLTAHTLRQSALSDVTSAIAAFESMSGDAIADTSDTYTAFPIVEVPFYERTYTVLQGLTEDSGTVIRHLLPSIFGRYQHRFPDTFVRNVRAATRLLLGMSERAALFAGLELFENVPPESGLVLPDQEHLTALAEALVVFESDLFSGLPGAKVAYLQSSFFAELETLPEWNGRDVDEDLIRRPFVRTGGGKVLIAAPHELMLTLRDAIVREATAHECHPLLQTALTAHAKRLTGQLCDTLFDDTPTASSSLGHTILTGALDIDKTLEIRTHVPSLRPSTTSVFGDVLSLAPPPVEAGRDERKLLIDVIWPLGRDCHILTPNEPRRLCTTFDDLETILKASGHQQLSLWYFADALDRLGDSAETMLHGGLADLYAYYREGNESFYAGDDVPPPTALIVDSSDGDVLRQEHERRHRRTFVNIGNVVHESNLCHGESTSVREVLALPRIIFSADFPDFVVWIELDVPSPTDAVRLHSIAEAFAYWSFHIYREQPGLFSAWEHEVQIMLVETEWDGETDRRWIRQRAAIEGKDLTFEFRSPTHSDKAASPNAVDRELLAEFLSVLRRENGSGQSDNQPDRLLDILAPPGERRMIHVLRSDGDPIAWPGGLPSARTVAKPLVGHILDELGAHLRLNCNRPVGDIPVDERTRVLNDEVVVFLRDRLARTLAECNTRQLLHHLIRANEALLYQQHTERIQYPARLACFGHEAHEVRELAQRISEMTTAAVSSRFLIEYCATLQPTAGKTATNEHYDTVLAIASEIVHKGFLSDAIHAGLSNADLMILASGRLGISRDTDRWVAALQGLLSANAQSALDDATRSDNHDTSDDDTTSDLPTADGLATIEWGFSFSEITLFSRELVTMSLESDQQDVGTLMVSDVHQRLSSTHTWSDEKISALLTELTLTRETDFWSLGPEVFPWRYNRTHSYLRRPLIVYTENGKDFVTFGYRNLLRTSFEMHGQYLSGRLKAQSSEMKAALSVAKDRKGNRFEERVVANLRVWCSNVRRRVRRFGRHDLRKINGRNLGDIDVVAFEADTATLFLIEAKALLVARTPREMANEFAALIEGPTSAAERLRLRSEWVTENLEDVLTELRIRAAAVTVQPLIVIDTDLLSKRLDCPYPVVTAASLQEPFRA</sequence>
<dbReference type="AlphaFoldDB" id="A0AAV2WPZ9"/>
<name>A0AAV2WPZ9_MYCNE</name>
<proteinExistence type="predicted"/>